<feature type="transmembrane region" description="Helical" evidence="8">
    <location>
        <begin position="103"/>
        <end position="127"/>
    </location>
</feature>
<dbReference type="InterPro" id="IPR035906">
    <property type="entry name" value="MetI-like_sf"/>
</dbReference>
<dbReference type="GO" id="GO:0055085">
    <property type="term" value="P:transmembrane transport"/>
    <property type="evidence" value="ECO:0007669"/>
    <property type="project" value="InterPro"/>
</dbReference>
<feature type="domain" description="ABC transmembrane type-1" evidence="9">
    <location>
        <begin position="69"/>
        <end position="259"/>
    </location>
</feature>
<dbReference type="CDD" id="cd06261">
    <property type="entry name" value="TM_PBP2"/>
    <property type="match status" value="1"/>
</dbReference>
<dbReference type="PROSITE" id="PS50928">
    <property type="entry name" value="ABC_TM1"/>
    <property type="match status" value="1"/>
</dbReference>
<name>A0A840CE05_9RHOB</name>
<evidence type="ECO:0000256" key="2">
    <source>
        <dbReference type="ARBA" id="ARBA00007069"/>
    </source>
</evidence>
<comment type="caution">
    <text evidence="10">The sequence shown here is derived from an EMBL/GenBank/DDBJ whole genome shotgun (WGS) entry which is preliminary data.</text>
</comment>
<keyword evidence="3 8" id="KW-0813">Transport</keyword>
<comment type="similarity">
    <text evidence="2">Belongs to the binding-protein-dependent transport system permease family. CysTW subfamily.</text>
</comment>
<evidence type="ECO:0000259" key="9">
    <source>
        <dbReference type="PROSITE" id="PS50928"/>
    </source>
</evidence>
<evidence type="ECO:0000256" key="8">
    <source>
        <dbReference type="RuleBase" id="RU363032"/>
    </source>
</evidence>
<accession>A0A840CE05</accession>
<comment type="subcellular location">
    <subcellularLocation>
        <location evidence="1 8">Cell membrane</location>
        <topology evidence="1 8">Multi-pass membrane protein</topology>
    </subcellularLocation>
</comment>
<dbReference type="PANTHER" id="PTHR43848:SF2">
    <property type="entry name" value="PUTRESCINE TRANSPORT SYSTEM PERMEASE PROTEIN POTI"/>
    <property type="match status" value="1"/>
</dbReference>
<dbReference type="Proteomes" id="UP000585681">
    <property type="component" value="Unassembled WGS sequence"/>
</dbReference>
<feature type="transmembrane region" description="Helical" evidence="8">
    <location>
        <begin position="237"/>
        <end position="259"/>
    </location>
</feature>
<dbReference type="SUPFAM" id="SSF161098">
    <property type="entry name" value="MetI-like"/>
    <property type="match status" value="1"/>
</dbReference>
<feature type="transmembrane region" description="Helical" evidence="8">
    <location>
        <begin position="185"/>
        <end position="206"/>
    </location>
</feature>
<keyword evidence="6 8" id="KW-1133">Transmembrane helix</keyword>
<evidence type="ECO:0000256" key="3">
    <source>
        <dbReference type="ARBA" id="ARBA00022448"/>
    </source>
</evidence>
<dbReference type="Pfam" id="PF00528">
    <property type="entry name" value="BPD_transp_1"/>
    <property type="match status" value="1"/>
</dbReference>
<evidence type="ECO:0000313" key="10">
    <source>
        <dbReference type="EMBL" id="MBB4023460.1"/>
    </source>
</evidence>
<evidence type="ECO:0000256" key="4">
    <source>
        <dbReference type="ARBA" id="ARBA00022475"/>
    </source>
</evidence>
<dbReference type="GO" id="GO:0005886">
    <property type="term" value="C:plasma membrane"/>
    <property type="evidence" value="ECO:0007669"/>
    <property type="project" value="UniProtKB-SubCell"/>
</dbReference>
<sequence>MEPRPRSFYVLAAFFCLFLLFLYGPTLTIGILSFQGPNGGLTFPMNGVSTHWFFNLFEQQAVGDIWGSFARSLVLGLMVMVTTVVVSVMGGLAFRKRFAGSNVVFYLIITALVIPSILISLGVGLIFSQLGLTVHWATSGFGAQLTWTLPFGLLIMFAVFNRFDKSYEEAARDQGATAWQTLRHVVIPIIAPSLIGVALFGFTLSYDEFARTLLTAGSYNTLPLEIYGMTTNVTSPVLYALGTLTTVFSLFIIAVFLLTARIATRRRSRAGSDAGKGMI</sequence>
<dbReference type="Gene3D" id="1.10.3720.10">
    <property type="entry name" value="MetI-like"/>
    <property type="match status" value="1"/>
</dbReference>
<dbReference type="InterPro" id="IPR000515">
    <property type="entry name" value="MetI-like"/>
</dbReference>
<gene>
    <name evidence="10" type="ORF">GGR17_003289</name>
</gene>
<feature type="transmembrane region" description="Helical" evidence="8">
    <location>
        <begin position="73"/>
        <end position="94"/>
    </location>
</feature>
<keyword evidence="11" id="KW-1185">Reference proteome</keyword>
<evidence type="ECO:0000256" key="5">
    <source>
        <dbReference type="ARBA" id="ARBA00022692"/>
    </source>
</evidence>
<proteinExistence type="inferred from homology"/>
<reference evidence="10" key="1">
    <citation type="submission" date="2020-08" db="EMBL/GenBank/DDBJ databases">
        <title>Genomic Encyclopedia of Type Strains, Phase IV (KMG-IV): sequencing the most valuable type-strain genomes for metagenomic binning, comparative biology and taxonomic classification.</title>
        <authorList>
            <person name="Goeker M."/>
        </authorList>
    </citation>
    <scope>NUCLEOTIDE SEQUENCE [LARGE SCALE GENOMIC DNA]</scope>
    <source>
        <strain evidence="10">DSM 105040</strain>
    </source>
</reference>
<dbReference type="PANTHER" id="PTHR43848">
    <property type="entry name" value="PUTRESCINE TRANSPORT SYSTEM PERMEASE PROTEIN POTI"/>
    <property type="match status" value="1"/>
</dbReference>
<organism evidence="10 11">
    <name type="scientific">Actibacterium naphthalenivorans</name>
    <dbReference type="NCBI Taxonomy" id="1614693"/>
    <lineage>
        <taxon>Bacteria</taxon>
        <taxon>Pseudomonadati</taxon>
        <taxon>Pseudomonadota</taxon>
        <taxon>Alphaproteobacteria</taxon>
        <taxon>Rhodobacterales</taxon>
        <taxon>Roseobacteraceae</taxon>
        <taxon>Actibacterium</taxon>
    </lineage>
</organism>
<protein>
    <submittedName>
        <fullName evidence="10">Putative spermidine/putrescine transport system permease protein</fullName>
    </submittedName>
</protein>
<evidence type="ECO:0000256" key="7">
    <source>
        <dbReference type="ARBA" id="ARBA00023136"/>
    </source>
</evidence>
<evidence type="ECO:0000256" key="1">
    <source>
        <dbReference type="ARBA" id="ARBA00004651"/>
    </source>
</evidence>
<feature type="transmembrane region" description="Helical" evidence="8">
    <location>
        <begin position="147"/>
        <end position="164"/>
    </location>
</feature>
<dbReference type="InterPro" id="IPR051789">
    <property type="entry name" value="Bact_Polyamine_Transport"/>
</dbReference>
<keyword evidence="5 8" id="KW-0812">Transmembrane</keyword>
<evidence type="ECO:0000256" key="6">
    <source>
        <dbReference type="ARBA" id="ARBA00022989"/>
    </source>
</evidence>
<dbReference type="AlphaFoldDB" id="A0A840CE05"/>
<keyword evidence="4" id="KW-1003">Cell membrane</keyword>
<evidence type="ECO:0000313" key="11">
    <source>
        <dbReference type="Proteomes" id="UP000585681"/>
    </source>
</evidence>
<dbReference type="RefSeq" id="WP_037208533.1">
    <property type="nucleotide sequence ID" value="NZ_JACIEQ010000005.1"/>
</dbReference>
<keyword evidence="7 8" id="KW-0472">Membrane</keyword>
<dbReference type="EMBL" id="JACIEQ010000005">
    <property type="protein sequence ID" value="MBB4023460.1"/>
    <property type="molecule type" value="Genomic_DNA"/>
</dbReference>